<dbReference type="Gene3D" id="3.30.70.2120">
    <property type="match status" value="1"/>
</dbReference>
<dbReference type="GO" id="GO:0005198">
    <property type="term" value="F:structural molecule activity"/>
    <property type="evidence" value="ECO:0007669"/>
    <property type="project" value="InterPro"/>
</dbReference>
<comment type="caution">
    <text evidence="2">The sequence shown here is derived from an EMBL/GenBank/DDBJ whole genome shotgun (WGS) entry which is preliminary data.</text>
</comment>
<dbReference type="InterPro" id="IPR001029">
    <property type="entry name" value="Flagellin_N"/>
</dbReference>
<keyword evidence="2" id="KW-0282">Flagellum</keyword>
<keyword evidence="2" id="KW-0966">Cell projection</keyword>
<protein>
    <submittedName>
        <fullName evidence="2">Flagellin B</fullName>
    </submittedName>
</protein>
<gene>
    <name evidence="2" type="ORF">F7P66_02425</name>
</gene>
<dbReference type="InterPro" id="IPR001492">
    <property type="entry name" value="Flagellin"/>
</dbReference>
<dbReference type="GO" id="GO:0009288">
    <property type="term" value="C:bacterial-type flagellum"/>
    <property type="evidence" value="ECO:0007669"/>
    <property type="project" value="InterPro"/>
</dbReference>
<evidence type="ECO:0000259" key="1">
    <source>
        <dbReference type="Pfam" id="PF00669"/>
    </source>
</evidence>
<dbReference type="EMBL" id="VZON01000002">
    <property type="protein sequence ID" value="KAB0613549.1"/>
    <property type="molecule type" value="Genomic_DNA"/>
</dbReference>
<proteinExistence type="predicted"/>
<dbReference type="PANTHER" id="PTHR42792:SF2">
    <property type="entry name" value="FLAGELLIN"/>
    <property type="match status" value="1"/>
</dbReference>
<dbReference type="Proteomes" id="UP000423641">
    <property type="component" value="Unassembled WGS sequence"/>
</dbReference>
<dbReference type="Pfam" id="PF00669">
    <property type="entry name" value="Flagellin_N"/>
    <property type="match status" value="1"/>
</dbReference>
<dbReference type="PRINTS" id="PR00207">
    <property type="entry name" value="FLAGELLIN"/>
</dbReference>
<dbReference type="PANTHER" id="PTHR42792">
    <property type="entry name" value="FLAGELLIN"/>
    <property type="match status" value="1"/>
</dbReference>
<name>A0AAV6EFY2_CAMHY</name>
<evidence type="ECO:0000313" key="2">
    <source>
        <dbReference type="EMBL" id="KAB0613549.1"/>
    </source>
</evidence>
<reference evidence="2 3" key="1">
    <citation type="submission" date="2019-09" db="EMBL/GenBank/DDBJ databases">
        <title>Draft genome sequences of 48 bacterial type strains from the CCUG.</title>
        <authorList>
            <person name="Tunovic T."/>
            <person name="Pineiro-Iglesias B."/>
            <person name="Unosson C."/>
            <person name="Inganas E."/>
            <person name="Ohlen M."/>
            <person name="Cardew S."/>
            <person name="Jensie-Markopoulos S."/>
            <person name="Salva-Serra F."/>
            <person name="Jaen-Luchoro D."/>
            <person name="Karlsson R."/>
            <person name="Svensson-Stadler L."/>
            <person name="Chun J."/>
            <person name="Moore E."/>
        </authorList>
    </citation>
    <scope>NUCLEOTIDE SEQUENCE [LARGE SCALE GENOMIC DNA]</scope>
    <source>
        <strain evidence="2 3">CCUG 34538</strain>
    </source>
</reference>
<dbReference type="AlphaFoldDB" id="A0AAV6EFY2"/>
<accession>A0AAV6EFY2</accession>
<feature type="non-terminal residue" evidence="2">
    <location>
        <position position="188"/>
    </location>
</feature>
<evidence type="ECO:0000313" key="3">
    <source>
        <dbReference type="Proteomes" id="UP000423641"/>
    </source>
</evidence>
<dbReference type="SUPFAM" id="SSF64518">
    <property type="entry name" value="Phase 1 flagellin"/>
    <property type="match status" value="1"/>
</dbReference>
<organism evidence="2 3">
    <name type="scientific">Campylobacter hyointestinalis subsp. lawsonii</name>
    <dbReference type="NCBI Taxonomy" id="91353"/>
    <lineage>
        <taxon>Bacteria</taxon>
        <taxon>Pseudomonadati</taxon>
        <taxon>Campylobacterota</taxon>
        <taxon>Epsilonproteobacteria</taxon>
        <taxon>Campylobacterales</taxon>
        <taxon>Campylobacteraceae</taxon>
        <taxon>Campylobacter</taxon>
    </lineage>
</organism>
<dbReference type="Gene3D" id="1.20.1330.10">
    <property type="entry name" value="f41 fragment of flagellin, N-terminal domain"/>
    <property type="match status" value="1"/>
</dbReference>
<keyword evidence="2" id="KW-0969">Cilium</keyword>
<feature type="domain" description="Flagellin N-terminal" evidence="1">
    <location>
        <begin position="5"/>
        <end position="142"/>
    </location>
</feature>
<sequence length="188" mass="19970">MGFRINTNIGAMNAHANSVITNRNLDSSLGKLSSGLRIQSAADDASGMSIADSLRAQANGLGQAIKNGNDAIGIVQTADKAMDEQIKILDTIKTKAIQAAQDGQNADSRRALQNDISRLLEELDNIAKTTSFNGQKLLNGNFSNKEFQIGAYSNETVKVNIGSTESGKIGYTRFETTGNIAFDKSGTP</sequence>